<reference evidence="2 3" key="1">
    <citation type="submission" date="2021-08" db="EMBL/GenBank/DDBJ databases">
        <title>Nocardioides bacterium WL0053 sp. nov., isolated from the sediment.</title>
        <authorList>
            <person name="Wang L."/>
            <person name="Zhang D."/>
            <person name="Zhang A."/>
        </authorList>
    </citation>
    <scope>NUCLEOTIDE SEQUENCE [LARGE SCALE GENOMIC DNA]</scope>
    <source>
        <strain evidence="2 3">WL0053</strain>
    </source>
</reference>
<evidence type="ECO:0000313" key="3">
    <source>
        <dbReference type="Proteomes" id="UP000754710"/>
    </source>
</evidence>
<gene>
    <name evidence="2" type="ORF">K1X13_07475</name>
</gene>
<keyword evidence="1" id="KW-0472">Membrane</keyword>
<protein>
    <submittedName>
        <fullName evidence="2">Uncharacterized protein</fullName>
    </submittedName>
</protein>
<accession>A0ABS7RHZ1</accession>
<comment type="caution">
    <text evidence="2">The sequence shown here is derived from an EMBL/GenBank/DDBJ whole genome shotgun (WGS) entry which is preliminary data.</text>
</comment>
<evidence type="ECO:0000313" key="2">
    <source>
        <dbReference type="EMBL" id="MBY9074658.1"/>
    </source>
</evidence>
<sequence length="120" mass="12116">MSRPSAWAVLAPLSALLAVTSVVAGFGAPLQPLLVGWFLLVCPGMAFVPLLRVGSPLLELALGAAVSIGLGVVVGQVMVFTDMWSPLGGLLALSVVTVGGAAVQLVVAGVFRPAVVERGR</sequence>
<dbReference type="EMBL" id="JAIEZQ010000001">
    <property type="protein sequence ID" value="MBY9074658.1"/>
    <property type="molecule type" value="Genomic_DNA"/>
</dbReference>
<proteinExistence type="predicted"/>
<feature type="transmembrane region" description="Helical" evidence="1">
    <location>
        <begin position="87"/>
        <end position="111"/>
    </location>
</feature>
<name>A0ABS7RHZ1_9ACTN</name>
<dbReference type="Proteomes" id="UP000754710">
    <property type="component" value="Unassembled WGS sequence"/>
</dbReference>
<feature type="transmembrane region" description="Helical" evidence="1">
    <location>
        <begin position="60"/>
        <end position="81"/>
    </location>
</feature>
<evidence type="ECO:0000256" key="1">
    <source>
        <dbReference type="SAM" id="Phobius"/>
    </source>
</evidence>
<organism evidence="2 3">
    <name type="scientific">Nocardioides jiangsuensis</name>
    <dbReference type="NCBI Taxonomy" id="2866161"/>
    <lineage>
        <taxon>Bacteria</taxon>
        <taxon>Bacillati</taxon>
        <taxon>Actinomycetota</taxon>
        <taxon>Actinomycetes</taxon>
        <taxon>Propionibacteriales</taxon>
        <taxon>Nocardioidaceae</taxon>
        <taxon>Nocardioides</taxon>
    </lineage>
</organism>
<keyword evidence="1" id="KW-0812">Transmembrane</keyword>
<keyword evidence="1" id="KW-1133">Transmembrane helix</keyword>
<keyword evidence="3" id="KW-1185">Reference proteome</keyword>
<feature type="transmembrane region" description="Helical" evidence="1">
    <location>
        <begin position="34"/>
        <end position="53"/>
    </location>
</feature>
<dbReference type="RefSeq" id="WP_221024304.1">
    <property type="nucleotide sequence ID" value="NZ_JAIEZQ010000001.1"/>
</dbReference>